<dbReference type="InterPro" id="IPR023561">
    <property type="entry name" value="Carbonic_anhydrase_a-class"/>
</dbReference>
<keyword evidence="9 13" id="KW-0456">Lyase</keyword>
<evidence type="ECO:0000256" key="7">
    <source>
        <dbReference type="ARBA" id="ARBA00022833"/>
    </source>
</evidence>
<dbReference type="PROSITE" id="PS00162">
    <property type="entry name" value="ALPHA_CA_1"/>
    <property type="match status" value="1"/>
</dbReference>
<dbReference type="SMART" id="SM01057">
    <property type="entry name" value="Carb_anhydrase"/>
    <property type="match status" value="1"/>
</dbReference>
<evidence type="ECO:0000259" key="15">
    <source>
        <dbReference type="PROSITE" id="PS51144"/>
    </source>
</evidence>
<dbReference type="FunFam" id="3.10.200.10:FF:000003">
    <property type="entry name" value="Carbonic anhydrase 12"/>
    <property type="match status" value="1"/>
</dbReference>
<evidence type="ECO:0000256" key="13">
    <source>
        <dbReference type="RuleBase" id="RU367011"/>
    </source>
</evidence>
<dbReference type="GO" id="GO:0005886">
    <property type="term" value="C:plasma membrane"/>
    <property type="evidence" value="ECO:0007669"/>
    <property type="project" value="UniProtKB-SubCell"/>
</dbReference>
<evidence type="ECO:0000313" key="17">
    <source>
        <dbReference type="Proteomes" id="UP001066276"/>
    </source>
</evidence>
<comment type="subunit">
    <text evidence="3">Interacts with SLC4A4.</text>
</comment>
<comment type="similarity">
    <text evidence="2 13">Belongs to the alpha-carbonic anhydrase family.</text>
</comment>
<dbReference type="SUPFAM" id="SSF51069">
    <property type="entry name" value="Carbonic anhydrase"/>
    <property type="match status" value="1"/>
</dbReference>
<dbReference type="EMBL" id="JANPWB010000005">
    <property type="protein sequence ID" value="KAJ1185619.1"/>
    <property type="molecule type" value="Genomic_DNA"/>
</dbReference>
<feature type="chain" id="PRO_5043104672" description="Carbonic anhydrase" evidence="13">
    <location>
        <begin position="19"/>
        <end position="386"/>
    </location>
</feature>
<dbReference type="PROSITE" id="PS51144">
    <property type="entry name" value="ALPHA_CA_2"/>
    <property type="match status" value="1"/>
</dbReference>
<evidence type="ECO:0000256" key="4">
    <source>
        <dbReference type="ARBA" id="ARBA00022475"/>
    </source>
</evidence>
<keyword evidence="7 13" id="KW-0862">Zinc</keyword>
<dbReference type="InterPro" id="IPR036398">
    <property type="entry name" value="CA_dom_sf"/>
</dbReference>
<evidence type="ECO:0000256" key="1">
    <source>
        <dbReference type="ARBA" id="ARBA00004609"/>
    </source>
</evidence>
<evidence type="ECO:0000256" key="5">
    <source>
        <dbReference type="ARBA" id="ARBA00022622"/>
    </source>
</evidence>
<dbReference type="PANTHER" id="PTHR18952">
    <property type="entry name" value="CARBONIC ANHYDRASE"/>
    <property type="match status" value="1"/>
</dbReference>
<keyword evidence="4" id="KW-1003">Cell membrane</keyword>
<dbReference type="GO" id="GO:0098552">
    <property type="term" value="C:side of membrane"/>
    <property type="evidence" value="ECO:0007669"/>
    <property type="project" value="UniProtKB-KW"/>
</dbReference>
<comment type="function">
    <text evidence="11">Catalyzes the reversible hydration of carbon dioxide into bicarbonate and protons and thus is essential to maintaining intracellular and extracellular pH. May stimulate the sodium/bicarbonate transporter activity of SLC4A4 that acts in pH homeostasis. It is essential for acid overload removal from the retina and retina epithelium, and acid release in the choriocapillaris in the choroid.</text>
</comment>
<dbReference type="GO" id="GO:0008270">
    <property type="term" value="F:zinc ion binding"/>
    <property type="evidence" value="ECO:0007669"/>
    <property type="project" value="UniProtKB-UniRule"/>
</dbReference>
<comment type="catalytic activity">
    <reaction evidence="12">
        <text>hydrogencarbonate + H(+) = CO2 + H2O</text>
        <dbReference type="Rhea" id="RHEA:10748"/>
        <dbReference type="ChEBI" id="CHEBI:15377"/>
        <dbReference type="ChEBI" id="CHEBI:15378"/>
        <dbReference type="ChEBI" id="CHEBI:16526"/>
        <dbReference type="ChEBI" id="CHEBI:17544"/>
        <dbReference type="EC" id="4.2.1.1"/>
    </reaction>
    <physiologicalReaction direction="left-to-right" evidence="12">
        <dbReference type="Rhea" id="RHEA:10749"/>
    </physiologicalReaction>
    <physiologicalReaction direction="right-to-left" evidence="12">
        <dbReference type="Rhea" id="RHEA:10750"/>
    </physiologicalReaction>
</comment>
<evidence type="ECO:0000256" key="2">
    <source>
        <dbReference type="ARBA" id="ARBA00010718"/>
    </source>
</evidence>
<comment type="caution">
    <text evidence="16">The sequence shown here is derived from an EMBL/GenBank/DDBJ whole genome shotgun (WGS) entry which is preliminary data.</text>
</comment>
<evidence type="ECO:0000256" key="9">
    <source>
        <dbReference type="ARBA" id="ARBA00023239"/>
    </source>
</evidence>
<evidence type="ECO:0000256" key="8">
    <source>
        <dbReference type="ARBA" id="ARBA00023180"/>
    </source>
</evidence>
<keyword evidence="6 13" id="KW-0479">Metal-binding</keyword>
<dbReference type="EC" id="4.2.1.1" evidence="13"/>
<keyword evidence="10" id="KW-0449">Lipoprotein</keyword>
<proteinExistence type="inferred from homology"/>
<dbReference type="GO" id="GO:0004089">
    <property type="term" value="F:carbonate dehydratase activity"/>
    <property type="evidence" value="ECO:0007669"/>
    <property type="project" value="UniProtKB-UniRule"/>
</dbReference>
<sequence>MMKVLALLPALLCSLCSAASSSDAHWCYKSQKTPSNTCKEPEEWKTQYKECGKESQSPINIITKDTRFTESLIPLTFKGYNDMHLLMIKNNGHSVQVELSKNMQISDGGLSKSYRTVQFHLHWGTKESEGSEHLIDGRRYPAELHIVHEIQGATTAKSDEKPLAVLGFFFEKADNDNDKYEPLIHALKDIPLEGNSTAIGRLKLKDLIPEEAKLHRYFRYNGSLTTPACNETVVWTIFEEPIPLSQRQIEAFSEHLFFPDGKTKMKSNFRPSENLNDRVNFLKVMLVSVPGTHAPPMVISKNVVKEESGKAFRLTRNADGDHWRTVRQKPVKPGGKPLPRPRASGYERTTKRKKLLRTFEISGSPISARLLEVYYASWQQNPGKLL</sequence>
<keyword evidence="5" id="KW-0336">GPI-anchor</keyword>
<organism evidence="16 17">
    <name type="scientific">Pleurodeles waltl</name>
    <name type="common">Iberian ribbed newt</name>
    <dbReference type="NCBI Taxonomy" id="8319"/>
    <lineage>
        <taxon>Eukaryota</taxon>
        <taxon>Metazoa</taxon>
        <taxon>Chordata</taxon>
        <taxon>Craniata</taxon>
        <taxon>Vertebrata</taxon>
        <taxon>Euteleostomi</taxon>
        <taxon>Amphibia</taxon>
        <taxon>Batrachia</taxon>
        <taxon>Caudata</taxon>
        <taxon>Salamandroidea</taxon>
        <taxon>Salamandridae</taxon>
        <taxon>Pleurodelinae</taxon>
        <taxon>Pleurodeles</taxon>
    </lineage>
</organism>
<dbReference type="Proteomes" id="UP001066276">
    <property type="component" value="Chromosome 3_1"/>
</dbReference>
<evidence type="ECO:0000256" key="11">
    <source>
        <dbReference type="ARBA" id="ARBA00045603"/>
    </source>
</evidence>
<dbReference type="AlphaFoldDB" id="A0AAV7UCB3"/>
<feature type="region of interest" description="Disordered" evidence="14">
    <location>
        <begin position="327"/>
        <end position="349"/>
    </location>
</feature>
<comment type="subcellular location">
    <subcellularLocation>
        <location evidence="1">Cell membrane</location>
        <topology evidence="1">Lipid-anchor</topology>
        <topology evidence="1">GPI-anchor</topology>
    </subcellularLocation>
</comment>
<keyword evidence="8" id="KW-0325">Glycoprotein</keyword>
<feature type="signal peptide" evidence="13">
    <location>
        <begin position="1"/>
        <end position="18"/>
    </location>
</feature>
<accession>A0AAV7UCB3</accession>
<gene>
    <name evidence="16" type="ORF">NDU88_002409</name>
</gene>
<dbReference type="Pfam" id="PF00194">
    <property type="entry name" value="Carb_anhydrase"/>
    <property type="match status" value="1"/>
</dbReference>
<evidence type="ECO:0000256" key="3">
    <source>
        <dbReference type="ARBA" id="ARBA00011736"/>
    </source>
</evidence>
<evidence type="ECO:0000256" key="6">
    <source>
        <dbReference type="ARBA" id="ARBA00022723"/>
    </source>
</evidence>
<dbReference type="InterPro" id="IPR001148">
    <property type="entry name" value="CA_dom"/>
</dbReference>
<keyword evidence="5" id="KW-0472">Membrane</keyword>
<reference evidence="16" key="1">
    <citation type="journal article" date="2022" name="bioRxiv">
        <title>Sequencing and chromosome-scale assembly of the giantPleurodeles waltlgenome.</title>
        <authorList>
            <person name="Brown T."/>
            <person name="Elewa A."/>
            <person name="Iarovenko S."/>
            <person name="Subramanian E."/>
            <person name="Araus A.J."/>
            <person name="Petzold A."/>
            <person name="Susuki M."/>
            <person name="Suzuki K.-i.T."/>
            <person name="Hayashi T."/>
            <person name="Toyoda A."/>
            <person name="Oliveira C."/>
            <person name="Osipova E."/>
            <person name="Leigh N.D."/>
            <person name="Simon A."/>
            <person name="Yun M.H."/>
        </authorList>
    </citation>
    <scope>NUCLEOTIDE SEQUENCE</scope>
    <source>
        <strain evidence="16">20211129_DDA</strain>
        <tissue evidence="16">Liver</tissue>
    </source>
</reference>
<protein>
    <recommendedName>
        <fullName evidence="13">Carbonic anhydrase</fullName>
        <ecNumber evidence="13">4.2.1.1</ecNumber>
    </recommendedName>
</protein>
<dbReference type="PANTHER" id="PTHR18952:SF95">
    <property type="entry name" value="CARBONIC ANHYDRASE 4"/>
    <property type="match status" value="1"/>
</dbReference>
<comment type="function">
    <text evidence="13">Reversible hydration of carbon dioxide.</text>
</comment>
<evidence type="ECO:0000313" key="16">
    <source>
        <dbReference type="EMBL" id="KAJ1185619.1"/>
    </source>
</evidence>
<evidence type="ECO:0000256" key="12">
    <source>
        <dbReference type="ARBA" id="ARBA00049061"/>
    </source>
</evidence>
<comment type="cofactor">
    <cofactor evidence="13">
        <name>Zn(2+)</name>
        <dbReference type="ChEBI" id="CHEBI:29105"/>
    </cofactor>
</comment>
<dbReference type="Gene3D" id="3.10.200.10">
    <property type="entry name" value="Alpha carbonic anhydrase"/>
    <property type="match status" value="1"/>
</dbReference>
<dbReference type="InterPro" id="IPR018338">
    <property type="entry name" value="Carbonic_anhydrase_a-class_CS"/>
</dbReference>
<name>A0AAV7UCB3_PLEWA</name>
<keyword evidence="13" id="KW-0732">Signal</keyword>
<evidence type="ECO:0000256" key="10">
    <source>
        <dbReference type="ARBA" id="ARBA00023288"/>
    </source>
</evidence>
<keyword evidence="17" id="KW-1185">Reference proteome</keyword>
<evidence type="ECO:0000256" key="14">
    <source>
        <dbReference type="SAM" id="MobiDB-lite"/>
    </source>
</evidence>
<feature type="domain" description="Alpha-carbonic anhydrase" evidence="15">
    <location>
        <begin position="24"/>
        <end position="284"/>
    </location>
</feature>